<gene>
    <name evidence="5" type="ORF">SAMN04488018_101441</name>
</gene>
<evidence type="ECO:0000256" key="1">
    <source>
        <dbReference type="ARBA" id="ARBA00022448"/>
    </source>
</evidence>
<evidence type="ECO:0000256" key="3">
    <source>
        <dbReference type="ARBA" id="ARBA00022840"/>
    </source>
</evidence>
<keyword evidence="3" id="KW-0067">ATP-binding</keyword>
<dbReference type="InterPro" id="IPR027417">
    <property type="entry name" value="P-loop_NTPase"/>
</dbReference>
<dbReference type="InterPro" id="IPR003593">
    <property type="entry name" value="AAA+_ATPase"/>
</dbReference>
<dbReference type="AlphaFoldDB" id="A0A1H6RR01"/>
<evidence type="ECO:0000256" key="2">
    <source>
        <dbReference type="ARBA" id="ARBA00022741"/>
    </source>
</evidence>
<dbReference type="InterPro" id="IPR051782">
    <property type="entry name" value="ABC_Transporter_VariousFunc"/>
</dbReference>
<dbReference type="EMBL" id="FNYS01000001">
    <property type="protein sequence ID" value="SEI53602.1"/>
    <property type="molecule type" value="Genomic_DNA"/>
</dbReference>
<evidence type="ECO:0000313" key="6">
    <source>
        <dbReference type="Proteomes" id="UP000183077"/>
    </source>
</evidence>
<dbReference type="GO" id="GO:0016887">
    <property type="term" value="F:ATP hydrolysis activity"/>
    <property type="evidence" value="ECO:0007669"/>
    <property type="project" value="InterPro"/>
</dbReference>
<evidence type="ECO:0000313" key="5">
    <source>
        <dbReference type="EMBL" id="SEI53602.1"/>
    </source>
</evidence>
<dbReference type="Gene3D" id="3.40.50.300">
    <property type="entry name" value="P-loop containing nucleotide triphosphate hydrolases"/>
    <property type="match status" value="2"/>
</dbReference>
<dbReference type="SUPFAM" id="SSF52540">
    <property type="entry name" value="P-loop containing nucleoside triphosphate hydrolases"/>
    <property type="match status" value="1"/>
</dbReference>
<organism evidence="5 6">
    <name type="scientific">Myroides marinus</name>
    <dbReference type="NCBI Taxonomy" id="703342"/>
    <lineage>
        <taxon>Bacteria</taxon>
        <taxon>Pseudomonadati</taxon>
        <taxon>Bacteroidota</taxon>
        <taxon>Flavobacteriia</taxon>
        <taxon>Flavobacteriales</taxon>
        <taxon>Flavobacteriaceae</taxon>
        <taxon>Myroides</taxon>
    </lineage>
</organism>
<sequence>MDITHTLSVDSLSYTVANKKILHAVYLAAITGDILIIKGRNGTGKSTLMKILFGIITPDFIYININNKVITNKRHLNKYISYKPQLIFFPKHLKLKDVISPVEIEQTSFAQKMNTKLDHLSSGEQQFIQTLYVLNLPQPICLLDEPFAGISPLLQEFLAQVIKQKAKHKIILLTDHNADIVNTIATKTLHLENGVLKEKSSNE</sequence>
<protein>
    <submittedName>
        <fullName evidence="5">ABC-type Mn2+/Zn2+ transport system, ATPase component</fullName>
    </submittedName>
</protein>
<dbReference type="GO" id="GO:0005524">
    <property type="term" value="F:ATP binding"/>
    <property type="evidence" value="ECO:0007669"/>
    <property type="project" value="UniProtKB-KW"/>
</dbReference>
<dbReference type="PANTHER" id="PTHR42939">
    <property type="entry name" value="ABC TRANSPORTER ATP-BINDING PROTEIN ALBC-RELATED"/>
    <property type="match status" value="1"/>
</dbReference>
<dbReference type="CDD" id="cd00267">
    <property type="entry name" value="ABC_ATPase"/>
    <property type="match status" value="1"/>
</dbReference>
<evidence type="ECO:0000259" key="4">
    <source>
        <dbReference type="PROSITE" id="PS50893"/>
    </source>
</evidence>
<accession>A0A1H6RR01</accession>
<keyword evidence="2" id="KW-0547">Nucleotide-binding</keyword>
<name>A0A1H6RR01_9FLAO</name>
<dbReference type="InterPro" id="IPR003439">
    <property type="entry name" value="ABC_transporter-like_ATP-bd"/>
</dbReference>
<reference evidence="5 6" key="1">
    <citation type="submission" date="2016-10" db="EMBL/GenBank/DDBJ databases">
        <authorList>
            <person name="de Groot N.N."/>
        </authorList>
    </citation>
    <scope>NUCLEOTIDE SEQUENCE [LARGE SCALE GENOMIC DNA]</scope>
    <source>
        <strain evidence="5 6">DSM 23048</strain>
    </source>
</reference>
<dbReference type="Pfam" id="PF00005">
    <property type="entry name" value="ABC_tran"/>
    <property type="match status" value="1"/>
</dbReference>
<dbReference type="PROSITE" id="PS50893">
    <property type="entry name" value="ABC_TRANSPORTER_2"/>
    <property type="match status" value="1"/>
</dbReference>
<proteinExistence type="predicted"/>
<keyword evidence="1" id="KW-0813">Transport</keyword>
<feature type="domain" description="ABC transporter" evidence="4">
    <location>
        <begin position="7"/>
        <end position="203"/>
    </location>
</feature>
<dbReference type="RefSeq" id="WP_038986956.1">
    <property type="nucleotide sequence ID" value="NZ_FNYS01000001.1"/>
</dbReference>
<dbReference type="OrthoDB" id="9801987at2"/>
<dbReference type="SMART" id="SM00382">
    <property type="entry name" value="AAA"/>
    <property type="match status" value="1"/>
</dbReference>
<dbReference type="Proteomes" id="UP000183077">
    <property type="component" value="Unassembled WGS sequence"/>
</dbReference>
<dbReference type="GeneID" id="82255670"/>
<dbReference type="PANTHER" id="PTHR42939:SF1">
    <property type="entry name" value="ABC TRANSPORTER ATP-BINDING PROTEIN ALBC-RELATED"/>
    <property type="match status" value="1"/>
</dbReference>